<gene>
    <name evidence="2" type="ORF">PCON_02235</name>
</gene>
<keyword evidence="3" id="KW-1185">Reference proteome</keyword>
<protein>
    <submittedName>
        <fullName evidence="2">Uncharacterized protein</fullName>
    </submittedName>
</protein>
<dbReference type="AlphaFoldDB" id="U4LUS7"/>
<name>U4LUS7_PYROM</name>
<sequence>MFNKRNTTHDEIQKEIDELRPQICSLKEVVEARSFPVRSRKHDAPVPESSQVAAIQRASPAANSSQDLTDQVGAGKPVAGANNLLYLSGPQDQH</sequence>
<feature type="region of interest" description="Disordered" evidence="1">
    <location>
        <begin position="55"/>
        <end position="76"/>
    </location>
</feature>
<evidence type="ECO:0000313" key="2">
    <source>
        <dbReference type="EMBL" id="CCX33972.1"/>
    </source>
</evidence>
<accession>U4LUS7</accession>
<dbReference type="Proteomes" id="UP000018144">
    <property type="component" value="Unassembled WGS sequence"/>
</dbReference>
<dbReference type="EMBL" id="HF936260">
    <property type="protein sequence ID" value="CCX33972.1"/>
    <property type="molecule type" value="Genomic_DNA"/>
</dbReference>
<proteinExistence type="predicted"/>
<evidence type="ECO:0000256" key="1">
    <source>
        <dbReference type="SAM" id="MobiDB-lite"/>
    </source>
</evidence>
<evidence type="ECO:0000313" key="3">
    <source>
        <dbReference type="Proteomes" id="UP000018144"/>
    </source>
</evidence>
<reference evidence="2 3" key="1">
    <citation type="journal article" date="2013" name="PLoS Genet.">
        <title>The genome and development-dependent transcriptomes of Pyronema confluens: a window into fungal evolution.</title>
        <authorList>
            <person name="Traeger S."/>
            <person name="Altegoer F."/>
            <person name="Freitag M."/>
            <person name="Gabaldon T."/>
            <person name="Kempken F."/>
            <person name="Kumar A."/>
            <person name="Marcet-Houben M."/>
            <person name="Poggeler S."/>
            <person name="Stajich J.E."/>
            <person name="Nowrousian M."/>
        </authorList>
    </citation>
    <scope>NUCLEOTIDE SEQUENCE [LARGE SCALE GENOMIC DNA]</scope>
    <source>
        <strain evidence="3">CBS 100304</strain>
        <tissue evidence="2">Vegetative mycelium</tissue>
    </source>
</reference>
<organism evidence="2 3">
    <name type="scientific">Pyronema omphalodes (strain CBS 100304)</name>
    <name type="common">Pyronema confluens</name>
    <dbReference type="NCBI Taxonomy" id="1076935"/>
    <lineage>
        <taxon>Eukaryota</taxon>
        <taxon>Fungi</taxon>
        <taxon>Dikarya</taxon>
        <taxon>Ascomycota</taxon>
        <taxon>Pezizomycotina</taxon>
        <taxon>Pezizomycetes</taxon>
        <taxon>Pezizales</taxon>
        <taxon>Pyronemataceae</taxon>
        <taxon>Pyronema</taxon>
    </lineage>
</organism>